<organism evidence="1 2">
    <name type="scientific">Rhynchophorus ferrugineus</name>
    <name type="common">Red palm weevil</name>
    <name type="synonym">Curculio ferrugineus</name>
    <dbReference type="NCBI Taxonomy" id="354439"/>
    <lineage>
        <taxon>Eukaryota</taxon>
        <taxon>Metazoa</taxon>
        <taxon>Ecdysozoa</taxon>
        <taxon>Arthropoda</taxon>
        <taxon>Hexapoda</taxon>
        <taxon>Insecta</taxon>
        <taxon>Pterygota</taxon>
        <taxon>Neoptera</taxon>
        <taxon>Endopterygota</taxon>
        <taxon>Coleoptera</taxon>
        <taxon>Polyphaga</taxon>
        <taxon>Cucujiformia</taxon>
        <taxon>Curculionidae</taxon>
        <taxon>Dryophthorinae</taxon>
        <taxon>Rhynchophorus</taxon>
    </lineage>
</organism>
<keyword evidence="2" id="KW-1185">Reference proteome</keyword>
<sequence length="67" mass="7262">MTMSTYGKSVQADDILQELLERRCPVDGSLGIPLAVRTNATAALLVALQSYVAWISIRKASTGPREK</sequence>
<comment type="caution">
    <text evidence="1">The sequence shown here is derived from an EMBL/GenBank/DDBJ whole genome shotgun (WGS) entry which is preliminary data.</text>
</comment>
<feature type="non-terminal residue" evidence="1">
    <location>
        <position position="67"/>
    </location>
</feature>
<proteinExistence type="predicted"/>
<dbReference type="EMBL" id="JAACXV010001744">
    <property type="protein sequence ID" value="KAF7277473.1"/>
    <property type="molecule type" value="Genomic_DNA"/>
</dbReference>
<dbReference type="AlphaFoldDB" id="A0A834IF63"/>
<accession>A0A834IF63</accession>
<evidence type="ECO:0000313" key="1">
    <source>
        <dbReference type="EMBL" id="KAF7277473.1"/>
    </source>
</evidence>
<reference evidence="1" key="1">
    <citation type="submission" date="2020-08" db="EMBL/GenBank/DDBJ databases">
        <title>Genome sequencing and assembly of the red palm weevil Rhynchophorus ferrugineus.</title>
        <authorList>
            <person name="Dias G.B."/>
            <person name="Bergman C.M."/>
            <person name="Manee M."/>
        </authorList>
    </citation>
    <scope>NUCLEOTIDE SEQUENCE</scope>
    <source>
        <strain evidence="1">AA-2017</strain>
        <tissue evidence="1">Whole larva</tissue>
    </source>
</reference>
<dbReference type="Proteomes" id="UP000625711">
    <property type="component" value="Unassembled WGS sequence"/>
</dbReference>
<evidence type="ECO:0000313" key="2">
    <source>
        <dbReference type="Proteomes" id="UP000625711"/>
    </source>
</evidence>
<protein>
    <submittedName>
        <fullName evidence="1">Uncharacterized protein</fullName>
    </submittedName>
</protein>
<name>A0A834IF63_RHYFE</name>
<gene>
    <name evidence="1" type="ORF">GWI33_007182</name>
</gene>